<keyword evidence="2" id="KW-1185">Reference proteome</keyword>
<comment type="caution">
    <text evidence="1">The sequence shown here is derived from an EMBL/GenBank/DDBJ whole genome shotgun (WGS) entry which is preliminary data.</text>
</comment>
<protein>
    <submittedName>
        <fullName evidence="1">Uncharacterized protein</fullName>
    </submittedName>
</protein>
<dbReference type="OrthoDB" id="10389065at2759"/>
<accession>A0A9W8HP89</accession>
<proteinExistence type="predicted"/>
<name>A0A9W8HP89_9FUNG</name>
<gene>
    <name evidence="1" type="ORF">GGI15_001763</name>
</gene>
<dbReference type="AlphaFoldDB" id="A0A9W8HP89"/>
<sequence>MAEWRRWVDYNKQDAAEEMECPVRVGCRGDTTAGDVVSLLVAALKLDSAEEELVAYGQSDCCTVLDREAYVAEYMADDGGYFFLR</sequence>
<dbReference type="Proteomes" id="UP001140172">
    <property type="component" value="Unassembled WGS sequence"/>
</dbReference>
<reference evidence="1" key="1">
    <citation type="submission" date="2022-07" db="EMBL/GenBank/DDBJ databases">
        <title>Phylogenomic reconstructions and comparative analyses of Kickxellomycotina fungi.</title>
        <authorList>
            <person name="Reynolds N.K."/>
            <person name="Stajich J.E."/>
            <person name="Barry K."/>
            <person name="Grigoriev I.V."/>
            <person name="Crous P."/>
            <person name="Smith M.E."/>
        </authorList>
    </citation>
    <scope>NUCLEOTIDE SEQUENCE</scope>
    <source>
        <strain evidence="1">BCRC 34489</strain>
    </source>
</reference>
<evidence type="ECO:0000313" key="2">
    <source>
        <dbReference type="Proteomes" id="UP001140172"/>
    </source>
</evidence>
<dbReference type="EMBL" id="JANBUM010000077">
    <property type="protein sequence ID" value="KAJ2785923.1"/>
    <property type="molecule type" value="Genomic_DNA"/>
</dbReference>
<organism evidence="1 2">
    <name type="scientific">Coemansia interrupta</name>
    <dbReference type="NCBI Taxonomy" id="1126814"/>
    <lineage>
        <taxon>Eukaryota</taxon>
        <taxon>Fungi</taxon>
        <taxon>Fungi incertae sedis</taxon>
        <taxon>Zoopagomycota</taxon>
        <taxon>Kickxellomycotina</taxon>
        <taxon>Kickxellomycetes</taxon>
        <taxon>Kickxellales</taxon>
        <taxon>Kickxellaceae</taxon>
        <taxon>Coemansia</taxon>
    </lineage>
</organism>
<evidence type="ECO:0000313" key="1">
    <source>
        <dbReference type="EMBL" id="KAJ2785923.1"/>
    </source>
</evidence>